<gene>
    <name evidence="3" type="primary">K02A2.6</name>
    <name evidence="3" type="ORF">AWC38_SpisGene5801</name>
</gene>
<evidence type="ECO:0000259" key="2">
    <source>
        <dbReference type="PROSITE" id="PS50994"/>
    </source>
</evidence>
<dbReference type="InterPro" id="IPR012337">
    <property type="entry name" value="RNaseH-like_sf"/>
</dbReference>
<accession>A0A2B4SLX6</accession>
<dbReference type="Pfam" id="PF00665">
    <property type="entry name" value="rve"/>
    <property type="match status" value="1"/>
</dbReference>
<reference evidence="4" key="1">
    <citation type="journal article" date="2017" name="bioRxiv">
        <title>Comparative analysis of the genomes of Stylophora pistillata and Acropora digitifera provides evidence for extensive differences between species of corals.</title>
        <authorList>
            <person name="Voolstra C.R."/>
            <person name="Li Y."/>
            <person name="Liew Y.J."/>
            <person name="Baumgarten S."/>
            <person name="Zoccola D."/>
            <person name="Flot J.-F."/>
            <person name="Tambutte S."/>
            <person name="Allemand D."/>
            <person name="Aranda M."/>
        </authorList>
    </citation>
    <scope>NUCLEOTIDE SEQUENCE [LARGE SCALE GENOMIC DNA]</scope>
</reference>
<dbReference type="OrthoDB" id="6118485at2759"/>
<protein>
    <submittedName>
        <fullName evidence="3">Uncharacterized protein K02A2.6</fullName>
    </submittedName>
</protein>
<dbReference type="STRING" id="50429.A0A2B4SLX6"/>
<evidence type="ECO:0000313" key="3">
    <source>
        <dbReference type="EMBL" id="PFX29405.1"/>
    </source>
</evidence>
<evidence type="ECO:0000256" key="1">
    <source>
        <dbReference type="SAM" id="MobiDB-lite"/>
    </source>
</evidence>
<dbReference type="PANTHER" id="PTHR37984:SF11">
    <property type="entry name" value="INTEGRASE CATALYTIC DOMAIN-CONTAINING PROTEIN"/>
    <property type="match status" value="1"/>
</dbReference>
<comment type="caution">
    <text evidence="3">The sequence shown here is derived from an EMBL/GenBank/DDBJ whole genome shotgun (WGS) entry which is preliminary data.</text>
</comment>
<feature type="region of interest" description="Disordered" evidence="1">
    <location>
        <begin position="526"/>
        <end position="628"/>
    </location>
</feature>
<dbReference type="Gene3D" id="3.30.70.270">
    <property type="match status" value="1"/>
</dbReference>
<dbReference type="Pfam" id="PF17919">
    <property type="entry name" value="RT_RNaseH_2"/>
    <property type="match status" value="1"/>
</dbReference>
<sequence>MLVRCDTAMELGVLKIINNIEKEDKKLRPVVTDIVSEYDCLFHGIGKQKHAKVKIPFDESVTPVAQVNRSIPCHYQDKSKEQLRKLKEAGVVESVPDDEPTTWISPLVIQPKKAAVRFSKLALNHGYHQFELDVGSRHLTTFSTPWGLKRYTRLNFGTVISQELFHEEVKKTIAGVQGAKNITDDIIVYGKTPELHDQALRDTLQKLKLNGLTLNRAKCLFDQSHIEVFGYVLSAERISPDPAKRWAEREQESFMKIKHSLFNNATLAYYEVGAEAEVIVDASPVGLGAMLTQKKKDGHRPVTYISRSLSSVEQRPWKDHPANYMSRHPLRIPENTTDYKEQKQKEEVGNSIIKRYVPESLSVEEVREVTVNRCHVGSYGNCAERCLPCQAATQQKSKEPLQMTELPERPWQKISLDCSGPYPSGEYCLIVVDDYLRYPVEELLSTTSAVAVIPRLDKIFLMFGIPEEFKSDNGPSFQSREFVEYARTSEENPEVRQKEALAKQKIKVYADKKANTKPSPIREVFQKKGSMVTAERRMTTRNTKDFKSCPAPTKETTQATPVEKADDEIGDTKPPPTVDVAEQTAEEPQSTSALPETVPSPHPPSAEEPRYPGRNRHKPARFKDYVCG</sequence>
<dbReference type="SUPFAM" id="SSF56672">
    <property type="entry name" value="DNA/RNA polymerases"/>
    <property type="match status" value="1"/>
</dbReference>
<dbReference type="Proteomes" id="UP000225706">
    <property type="component" value="Unassembled WGS sequence"/>
</dbReference>
<proteinExistence type="predicted"/>
<dbReference type="InterPro" id="IPR001584">
    <property type="entry name" value="Integrase_cat-core"/>
</dbReference>
<feature type="domain" description="Integrase catalytic" evidence="2">
    <location>
        <begin position="406"/>
        <end position="487"/>
    </location>
</feature>
<dbReference type="Gene3D" id="3.30.420.10">
    <property type="entry name" value="Ribonuclease H-like superfamily/Ribonuclease H"/>
    <property type="match status" value="1"/>
</dbReference>
<dbReference type="InterPro" id="IPR050951">
    <property type="entry name" value="Retrovirus_Pol_polyprotein"/>
</dbReference>
<keyword evidence="4" id="KW-1185">Reference proteome</keyword>
<dbReference type="InterPro" id="IPR041577">
    <property type="entry name" value="RT_RNaseH_2"/>
</dbReference>
<dbReference type="GO" id="GO:0003676">
    <property type="term" value="F:nucleic acid binding"/>
    <property type="evidence" value="ECO:0007669"/>
    <property type="project" value="InterPro"/>
</dbReference>
<dbReference type="SUPFAM" id="SSF53098">
    <property type="entry name" value="Ribonuclease H-like"/>
    <property type="match status" value="1"/>
</dbReference>
<dbReference type="CDD" id="cd01647">
    <property type="entry name" value="RT_LTR"/>
    <property type="match status" value="1"/>
</dbReference>
<dbReference type="AlphaFoldDB" id="A0A2B4SLX6"/>
<dbReference type="GO" id="GO:0015074">
    <property type="term" value="P:DNA integration"/>
    <property type="evidence" value="ECO:0007669"/>
    <property type="project" value="InterPro"/>
</dbReference>
<feature type="compositionally biased region" description="Basic and acidic residues" evidence="1">
    <location>
        <begin position="534"/>
        <end position="547"/>
    </location>
</feature>
<dbReference type="PANTHER" id="PTHR37984">
    <property type="entry name" value="PROTEIN CBG26694"/>
    <property type="match status" value="1"/>
</dbReference>
<dbReference type="InterPro" id="IPR043128">
    <property type="entry name" value="Rev_trsase/Diguanyl_cyclase"/>
</dbReference>
<dbReference type="InterPro" id="IPR036397">
    <property type="entry name" value="RNaseH_sf"/>
</dbReference>
<dbReference type="Pfam" id="PF00078">
    <property type="entry name" value="RVT_1"/>
    <property type="match status" value="1"/>
</dbReference>
<dbReference type="InterPro" id="IPR043502">
    <property type="entry name" value="DNA/RNA_pol_sf"/>
</dbReference>
<dbReference type="PROSITE" id="PS50994">
    <property type="entry name" value="INTEGRASE"/>
    <property type="match status" value="1"/>
</dbReference>
<name>A0A2B4SLX6_STYPI</name>
<dbReference type="InterPro" id="IPR000477">
    <property type="entry name" value="RT_dom"/>
</dbReference>
<organism evidence="3 4">
    <name type="scientific">Stylophora pistillata</name>
    <name type="common">Smooth cauliflower coral</name>
    <dbReference type="NCBI Taxonomy" id="50429"/>
    <lineage>
        <taxon>Eukaryota</taxon>
        <taxon>Metazoa</taxon>
        <taxon>Cnidaria</taxon>
        <taxon>Anthozoa</taxon>
        <taxon>Hexacorallia</taxon>
        <taxon>Scleractinia</taxon>
        <taxon>Astrocoeniina</taxon>
        <taxon>Pocilloporidae</taxon>
        <taxon>Stylophora</taxon>
    </lineage>
</organism>
<evidence type="ECO:0000313" key="4">
    <source>
        <dbReference type="Proteomes" id="UP000225706"/>
    </source>
</evidence>
<dbReference type="Gene3D" id="3.10.10.10">
    <property type="entry name" value="HIV Type 1 Reverse Transcriptase, subunit A, domain 1"/>
    <property type="match status" value="1"/>
</dbReference>
<dbReference type="EMBL" id="LSMT01000066">
    <property type="protein sequence ID" value="PFX29405.1"/>
    <property type="molecule type" value="Genomic_DNA"/>
</dbReference>